<dbReference type="InterPro" id="IPR050983">
    <property type="entry name" value="GST_Omega/HSP26"/>
</dbReference>
<dbReference type="Gene3D" id="3.40.30.10">
    <property type="entry name" value="Glutaredoxin"/>
    <property type="match status" value="1"/>
</dbReference>
<dbReference type="EMBL" id="BA000012">
    <property type="protein sequence ID" value="BAB54266.1"/>
    <property type="molecule type" value="Genomic_DNA"/>
</dbReference>
<feature type="domain" description="GST N-terminal" evidence="1">
    <location>
        <begin position="38"/>
        <end position="117"/>
    </location>
</feature>
<dbReference type="Proteomes" id="UP000000552">
    <property type="component" value="Chromosome"/>
</dbReference>
<protein>
    <submittedName>
        <fullName evidence="2">Mlr7905 protein</fullName>
    </submittedName>
</protein>
<dbReference type="KEGG" id="mlo:mlr7905"/>
<name>Q984P7_RHILO</name>
<gene>
    <name evidence="2" type="ordered locus">mlr7905</name>
</gene>
<organism evidence="2 3">
    <name type="scientific">Mesorhizobium japonicum (strain LMG 29417 / CECT 9101 / MAFF 303099)</name>
    <name type="common">Mesorhizobium loti (strain MAFF 303099)</name>
    <dbReference type="NCBI Taxonomy" id="266835"/>
    <lineage>
        <taxon>Bacteria</taxon>
        <taxon>Pseudomonadati</taxon>
        <taxon>Pseudomonadota</taxon>
        <taxon>Alphaproteobacteria</taxon>
        <taxon>Hyphomicrobiales</taxon>
        <taxon>Phyllobacteriaceae</taxon>
        <taxon>Mesorhizobium</taxon>
    </lineage>
</organism>
<dbReference type="SUPFAM" id="SSF47616">
    <property type="entry name" value="GST C-terminal domain-like"/>
    <property type="match status" value="1"/>
</dbReference>
<dbReference type="InterPro" id="IPR036282">
    <property type="entry name" value="Glutathione-S-Trfase_C_sf"/>
</dbReference>
<dbReference type="Gene3D" id="1.20.1050.10">
    <property type="match status" value="1"/>
</dbReference>
<evidence type="ECO:0000313" key="3">
    <source>
        <dbReference type="Proteomes" id="UP000000552"/>
    </source>
</evidence>
<dbReference type="Pfam" id="PF13409">
    <property type="entry name" value="GST_N_2"/>
    <property type="match status" value="1"/>
</dbReference>
<dbReference type="CDD" id="cd03049">
    <property type="entry name" value="GST_N_3"/>
    <property type="match status" value="1"/>
</dbReference>
<dbReference type="GO" id="GO:0005737">
    <property type="term" value="C:cytoplasm"/>
    <property type="evidence" value="ECO:0007669"/>
    <property type="project" value="TreeGrafter"/>
</dbReference>
<dbReference type="PANTHER" id="PTHR43968:SF6">
    <property type="entry name" value="GLUTATHIONE S-TRANSFERASE OMEGA"/>
    <property type="match status" value="1"/>
</dbReference>
<dbReference type="eggNOG" id="COG0625">
    <property type="taxonomic scope" value="Bacteria"/>
</dbReference>
<sequence>MSGAETASGFWLLFFRALAVDRKRLSSRHWAPANRKPIMPKLLYASTSPYSSKVRMAAAYAGVAIDLVPVKTEDKPAELIGANPLGKIPVLVLDDGRSIHDSRAITQHLNRISKNALFPRNPDKRLEAEVLEALADGICDCALSMVYERRTRPDEMVYQPWLDRQWAKITAALDLLNANPPKLPKKITAGQMALRACLGYLALRFAGKWEKGRGRLTRWAARFDEKFPELKPAVPA</sequence>
<accession>Q984P7</accession>
<dbReference type="CDD" id="cd03205">
    <property type="entry name" value="GST_C_6"/>
    <property type="match status" value="1"/>
</dbReference>
<dbReference type="SUPFAM" id="SSF52833">
    <property type="entry name" value="Thioredoxin-like"/>
    <property type="match status" value="1"/>
</dbReference>
<proteinExistence type="predicted"/>
<evidence type="ECO:0000313" key="2">
    <source>
        <dbReference type="EMBL" id="BAB54266.1"/>
    </source>
</evidence>
<reference evidence="2 3" key="1">
    <citation type="journal article" date="2000" name="DNA Res.">
        <title>Complete genome structure of the nitrogen-fixing symbiotic bacterium Mesorhizobium loti.</title>
        <authorList>
            <person name="Kaneko T."/>
            <person name="Nakamura Y."/>
            <person name="Sato S."/>
            <person name="Asamizu E."/>
            <person name="Kato T."/>
            <person name="Sasamoto S."/>
            <person name="Watanabe A."/>
            <person name="Idesawa K."/>
            <person name="Ishikawa A."/>
            <person name="Kawashima K."/>
            <person name="Kimura T."/>
            <person name="Kishida Y."/>
            <person name="Kiyokawa C."/>
            <person name="Kohara M."/>
            <person name="Matsumoto M."/>
            <person name="Matsuno A."/>
            <person name="Mochizuki Y."/>
            <person name="Nakayama S."/>
            <person name="Nakazaki N."/>
            <person name="Shimpo S."/>
            <person name="Sugimoto M."/>
            <person name="Takeuchi C."/>
            <person name="Yamada M."/>
            <person name="Tabata S."/>
        </authorList>
    </citation>
    <scope>NUCLEOTIDE SEQUENCE [LARGE SCALE GENOMIC DNA]</scope>
    <source>
        <strain evidence="3">LMG 29417 / CECT 9101 / MAFF 303099</strain>
    </source>
</reference>
<dbReference type="PROSITE" id="PS50404">
    <property type="entry name" value="GST_NTER"/>
    <property type="match status" value="1"/>
</dbReference>
<dbReference type="InterPro" id="IPR036249">
    <property type="entry name" value="Thioredoxin-like_sf"/>
</dbReference>
<dbReference type="AlphaFoldDB" id="Q984P7"/>
<dbReference type="PANTHER" id="PTHR43968">
    <property type="match status" value="1"/>
</dbReference>
<dbReference type="HOGENOM" id="CLU_011226_12_2_5"/>
<evidence type="ECO:0000259" key="1">
    <source>
        <dbReference type="PROSITE" id="PS50404"/>
    </source>
</evidence>
<dbReference type="InterPro" id="IPR004045">
    <property type="entry name" value="Glutathione_S-Trfase_N"/>
</dbReference>